<dbReference type="NCBIfam" id="TIGR00254">
    <property type="entry name" value="GGDEF"/>
    <property type="match status" value="1"/>
</dbReference>
<organism evidence="2 3">
    <name type="scientific">Cellulomonas rhizosphaerae</name>
    <dbReference type="NCBI Taxonomy" id="2293719"/>
    <lineage>
        <taxon>Bacteria</taxon>
        <taxon>Bacillati</taxon>
        <taxon>Actinomycetota</taxon>
        <taxon>Actinomycetes</taxon>
        <taxon>Micrococcales</taxon>
        <taxon>Cellulomonadaceae</taxon>
        <taxon>Cellulomonas</taxon>
    </lineage>
</organism>
<evidence type="ECO:0000259" key="1">
    <source>
        <dbReference type="PROSITE" id="PS50887"/>
    </source>
</evidence>
<dbReference type="InterPro" id="IPR000160">
    <property type="entry name" value="GGDEF_dom"/>
</dbReference>
<evidence type="ECO:0000313" key="3">
    <source>
        <dbReference type="Proteomes" id="UP000283374"/>
    </source>
</evidence>
<dbReference type="Proteomes" id="UP000283374">
    <property type="component" value="Unassembled WGS sequence"/>
</dbReference>
<evidence type="ECO:0000313" key="2">
    <source>
        <dbReference type="EMBL" id="RHA40119.1"/>
    </source>
</evidence>
<dbReference type="PROSITE" id="PS50887">
    <property type="entry name" value="GGDEF"/>
    <property type="match status" value="1"/>
</dbReference>
<dbReference type="PANTHER" id="PTHR44757:SF2">
    <property type="entry name" value="BIOFILM ARCHITECTURE MAINTENANCE PROTEIN MBAA"/>
    <property type="match status" value="1"/>
</dbReference>
<dbReference type="InterPro" id="IPR029787">
    <property type="entry name" value="Nucleotide_cyclase"/>
</dbReference>
<accession>A0A413RKV6</accession>
<dbReference type="InterPro" id="IPR052155">
    <property type="entry name" value="Biofilm_reg_signaling"/>
</dbReference>
<dbReference type="AlphaFoldDB" id="A0A413RKV6"/>
<dbReference type="Gene3D" id="3.30.70.270">
    <property type="match status" value="1"/>
</dbReference>
<dbReference type="OrthoDB" id="5165646at2"/>
<dbReference type="SMART" id="SM00267">
    <property type="entry name" value="GGDEF"/>
    <property type="match status" value="1"/>
</dbReference>
<gene>
    <name evidence="2" type="ORF">D1825_10740</name>
</gene>
<protein>
    <submittedName>
        <fullName evidence="2">Diguanylate cyclase</fullName>
    </submittedName>
</protein>
<proteinExistence type="predicted"/>
<sequence>MHADLTTLADRLAFAVGDYRSAATATVDQLAHPIDVVDAGLPVARLEVVFRSPHVASVAVRDPHDADRIGLVTRARFTAAMTGRLGFGRAVHARRATAELTDFAPMVVPPSAPVSEVAVRAMERFDERRYDDVLVAGEIWRAASTADLVRSLSTQLAVRSLHDQLTGLPHRAMFGHALARRCASAAGTDSRVVVLLLDVRGIGRVNSRHGQAMGDTVLAAVAARLRSAAPAASDLARIDGDEFAVAVSLPGAADDEHGHLLAESLRTHVVDALSEPPAGIDPSAWPGFDSSVVCSAAGAAEPEHLLGLAESRMRAAKSA</sequence>
<dbReference type="RefSeq" id="WP_118767421.1">
    <property type="nucleotide sequence ID" value="NZ_QWKP01000198.1"/>
</dbReference>
<comment type="caution">
    <text evidence="2">The sequence shown here is derived from an EMBL/GenBank/DDBJ whole genome shotgun (WGS) entry which is preliminary data.</text>
</comment>
<dbReference type="PANTHER" id="PTHR44757">
    <property type="entry name" value="DIGUANYLATE CYCLASE DGCP"/>
    <property type="match status" value="1"/>
</dbReference>
<keyword evidence="3" id="KW-1185">Reference proteome</keyword>
<reference evidence="2 3" key="1">
    <citation type="submission" date="2018-08" db="EMBL/GenBank/DDBJ databases">
        <title>Cellulomonas rhizosphaerae sp. nov., a novel actinomycete isolated from soil.</title>
        <authorList>
            <person name="Tian Y."/>
        </authorList>
    </citation>
    <scope>NUCLEOTIDE SEQUENCE [LARGE SCALE GENOMIC DNA]</scope>
    <source>
        <strain evidence="2 3">NEAU-TCZ24</strain>
    </source>
</reference>
<name>A0A413RKV6_9CELL</name>
<dbReference type="InterPro" id="IPR043128">
    <property type="entry name" value="Rev_trsase/Diguanyl_cyclase"/>
</dbReference>
<dbReference type="Pfam" id="PF00990">
    <property type="entry name" value="GGDEF"/>
    <property type="match status" value="1"/>
</dbReference>
<dbReference type="SUPFAM" id="SSF55073">
    <property type="entry name" value="Nucleotide cyclase"/>
    <property type="match status" value="1"/>
</dbReference>
<dbReference type="EMBL" id="QWKP01000198">
    <property type="protein sequence ID" value="RHA40119.1"/>
    <property type="molecule type" value="Genomic_DNA"/>
</dbReference>
<feature type="domain" description="GGDEF" evidence="1">
    <location>
        <begin position="190"/>
        <end position="319"/>
    </location>
</feature>
<dbReference type="CDD" id="cd01949">
    <property type="entry name" value="GGDEF"/>
    <property type="match status" value="1"/>
</dbReference>